<dbReference type="EMBL" id="UINC01004929">
    <property type="protein sequence ID" value="SVA17871.1"/>
    <property type="molecule type" value="Genomic_DNA"/>
</dbReference>
<keyword evidence="1" id="KW-0472">Membrane</keyword>
<protein>
    <recommendedName>
        <fullName evidence="2">EamA domain-containing protein</fullName>
    </recommendedName>
</protein>
<reference evidence="3" key="1">
    <citation type="submission" date="2018-05" db="EMBL/GenBank/DDBJ databases">
        <authorList>
            <person name="Lanie J.A."/>
            <person name="Ng W.-L."/>
            <person name="Kazmierczak K.M."/>
            <person name="Andrzejewski T.M."/>
            <person name="Davidsen T.M."/>
            <person name="Wayne K.J."/>
            <person name="Tettelin H."/>
            <person name="Glass J.I."/>
            <person name="Rusch D."/>
            <person name="Podicherti R."/>
            <person name="Tsui H.-C.T."/>
            <person name="Winkler M.E."/>
        </authorList>
    </citation>
    <scope>NUCLEOTIDE SEQUENCE</scope>
</reference>
<feature type="domain" description="EamA" evidence="2">
    <location>
        <begin position="13"/>
        <end position="129"/>
    </location>
</feature>
<keyword evidence="1" id="KW-0812">Transmembrane</keyword>
<feature type="transmembrane region" description="Helical" evidence="1">
    <location>
        <begin position="12"/>
        <end position="31"/>
    </location>
</feature>
<organism evidence="3">
    <name type="scientific">marine metagenome</name>
    <dbReference type="NCBI Taxonomy" id="408172"/>
    <lineage>
        <taxon>unclassified sequences</taxon>
        <taxon>metagenomes</taxon>
        <taxon>ecological metagenomes</taxon>
    </lineage>
</organism>
<feature type="transmembrane region" description="Helical" evidence="1">
    <location>
        <begin position="103"/>
        <end position="125"/>
    </location>
</feature>
<sequence length="130" mass="14292">MNTPTQKSPLFNAIAIILLAIFLFDVMGAIIKHLGTRYPAQQLSMLRNVFGLIPSVLVLFYSSGWHEAGRPVRLVQWKLAIARGGFVAIAQFCFYLSLIHMEFATASTIAFSGALFVTLLSIPILGHRVG</sequence>
<feature type="non-terminal residue" evidence="3">
    <location>
        <position position="130"/>
    </location>
</feature>
<dbReference type="Pfam" id="PF00892">
    <property type="entry name" value="EamA"/>
    <property type="match status" value="1"/>
</dbReference>
<dbReference type="GO" id="GO:0016020">
    <property type="term" value="C:membrane"/>
    <property type="evidence" value="ECO:0007669"/>
    <property type="project" value="InterPro"/>
</dbReference>
<evidence type="ECO:0000313" key="3">
    <source>
        <dbReference type="EMBL" id="SVA17871.1"/>
    </source>
</evidence>
<proteinExistence type="predicted"/>
<dbReference type="InterPro" id="IPR037185">
    <property type="entry name" value="EmrE-like"/>
</dbReference>
<feature type="transmembrane region" description="Helical" evidence="1">
    <location>
        <begin position="43"/>
        <end position="63"/>
    </location>
</feature>
<evidence type="ECO:0000259" key="2">
    <source>
        <dbReference type="Pfam" id="PF00892"/>
    </source>
</evidence>
<dbReference type="AlphaFoldDB" id="A0A381TQU6"/>
<feature type="transmembrane region" description="Helical" evidence="1">
    <location>
        <begin position="75"/>
        <end position="96"/>
    </location>
</feature>
<keyword evidence="1" id="KW-1133">Transmembrane helix</keyword>
<accession>A0A381TQU6</accession>
<evidence type="ECO:0000256" key="1">
    <source>
        <dbReference type="SAM" id="Phobius"/>
    </source>
</evidence>
<gene>
    <name evidence="3" type="ORF">METZ01_LOCUS70725</name>
</gene>
<name>A0A381TQU6_9ZZZZ</name>
<dbReference type="InterPro" id="IPR000620">
    <property type="entry name" value="EamA_dom"/>
</dbReference>
<dbReference type="SUPFAM" id="SSF103481">
    <property type="entry name" value="Multidrug resistance efflux transporter EmrE"/>
    <property type="match status" value="1"/>
</dbReference>